<evidence type="ECO:0000259" key="2">
    <source>
        <dbReference type="SMART" id="SM00382"/>
    </source>
</evidence>
<organism evidence="3 5">
    <name type="scientific">Bacillus subtilis</name>
    <dbReference type="NCBI Taxonomy" id="1423"/>
    <lineage>
        <taxon>Bacteria</taxon>
        <taxon>Bacillati</taxon>
        <taxon>Bacillota</taxon>
        <taxon>Bacilli</taxon>
        <taxon>Bacillales</taxon>
        <taxon>Bacillaceae</taxon>
        <taxon>Bacillus</taxon>
    </lineage>
</organism>
<dbReference type="InterPro" id="IPR003959">
    <property type="entry name" value="ATPase_AAA_core"/>
</dbReference>
<name>A0A0D1KTM5_BACIU</name>
<reference evidence="3 5" key="1">
    <citation type="submission" date="2014-12" db="EMBL/GenBank/DDBJ databases">
        <title>Comparative genome analysis of Bacillus coagulans HM-08, Clostridium butyricum HM-68, Bacillus subtilis HM-66 and Bacillus licheniformis BL-09.</title>
        <authorList>
            <person name="Zhang H."/>
        </authorList>
    </citation>
    <scope>NUCLEOTIDE SEQUENCE [LARGE SCALE GENOMIC DNA]</scope>
    <source>
        <strain evidence="3 5">HM-66</strain>
    </source>
</reference>
<feature type="region of interest" description="Disordered" evidence="1">
    <location>
        <begin position="403"/>
        <end position="423"/>
    </location>
</feature>
<dbReference type="Gene3D" id="3.40.50.300">
    <property type="entry name" value="P-loop containing nucleotide triphosphate hydrolases"/>
    <property type="match status" value="1"/>
</dbReference>
<dbReference type="InterPro" id="IPR027417">
    <property type="entry name" value="P-loop_NTPase"/>
</dbReference>
<dbReference type="PATRIC" id="fig|1423.173.peg.1087"/>
<sequence>MTNIPFIYQYEEKENERAAAGYGTFGYLITRIEETLYDQYGVFYELYASDDPNTEYWEFLVEDVRSGSLEPEHVAYIFEKLEKKTFAYDEDEKEPDYTVHKSIRNSVYAYPEKGVAFARIPYFQDGSIMSFDCLFAVNDEKMRAFLEGVRPRLWEKSKREVTVFTDGDGGTSREQEAIVREVQRSQVIMNPLLKKEIYRSIDQFFHSDKSFYQTYDIPYKRGILLYGPPGNGKTTLVKSIAGSIDAPVAYWQITEFTSSETIEEVFQAARRLAPAVLVIEDIDSMPEDVRSFFLNTLDGATSKEGLFLIGTTNYPEEIDPGLMNRAGRFDRAYEIGLPDEELRLEYMKMRGFGIFLSEGEIKNAAKLTEGFSFAQLGELYVSSALQWHQEGNHHIETMVKDMTGEQRKSQRGSWMERNKVGFH</sequence>
<dbReference type="EMBL" id="CP120576">
    <property type="protein sequence ID" value="WEY84129.1"/>
    <property type="molecule type" value="Genomic_DNA"/>
</dbReference>
<dbReference type="CDD" id="cd19481">
    <property type="entry name" value="RecA-like_protease"/>
    <property type="match status" value="1"/>
</dbReference>
<dbReference type="PANTHER" id="PTHR23077">
    <property type="entry name" value="AAA-FAMILY ATPASE"/>
    <property type="match status" value="1"/>
</dbReference>
<feature type="domain" description="AAA+ ATPase" evidence="2">
    <location>
        <begin position="219"/>
        <end position="339"/>
    </location>
</feature>
<dbReference type="FunFam" id="3.40.50.300:FF:002838">
    <property type="entry name" value="Uncharacterized ATPase YjoB"/>
    <property type="match status" value="1"/>
</dbReference>
<dbReference type="SUPFAM" id="SSF52540">
    <property type="entry name" value="P-loop containing nucleoside triphosphate hydrolases"/>
    <property type="match status" value="1"/>
</dbReference>
<proteinExistence type="predicted"/>
<dbReference type="GO" id="GO:0016887">
    <property type="term" value="F:ATP hydrolysis activity"/>
    <property type="evidence" value="ECO:0007669"/>
    <property type="project" value="InterPro"/>
</dbReference>
<dbReference type="EMBL" id="JXBC01000002">
    <property type="protein sequence ID" value="KIU12205.1"/>
    <property type="molecule type" value="Genomic_DNA"/>
</dbReference>
<dbReference type="GO" id="GO:0005524">
    <property type="term" value="F:ATP binding"/>
    <property type="evidence" value="ECO:0007669"/>
    <property type="project" value="InterPro"/>
</dbReference>
<reference evidence="4" key="2">
    <citation type="submission" date="2023-03" db="EMBL/GenBank/DDBJ databases">
        <title>Complete genome sequences of 52 Bacillus and Priestia strains isolated from West-African fermentations and 26 reference strains from the DSMZ collection.</title>
        <authorList>
            <person name="Wiedenbein E.S."/>
            <person name="Canoy T.S."/>
            <person name="Hui Y."/>
            <person name="Parkouda C."/>
            <person name="Dawende C."/>
            <person name="Ametefe E."/>
            <person name="Jespersen L."/>
            <person name="Nielsen D.S."/>
        </authorList>
    </citation>
    <scope>NUCLEOTIDE SEQUENCE</scope>
    <source>
        <strain evidence="4">PRO56</strain>
    </source>
</reference>
<evidence type="ECO:0000313" key="5">
    <source>
        <dbReference type="Proteomes" id="UP000032247"/>
    </source>
</evidence>
<dbReference type="Proteomes" id="UP000032247">
    <property type="component" value="Unassembled WGS sequence"/>
</dbReference>
<dbReference type="Proteomes" id="UP001214898">
    <property type="component" value="Chromosome"/>
</dbReference>
<dbReference type="InterPro" id="IPR003593">
    <property type="entry name" value="AAA+_ATPase"/>
</dbReference>
<gene>
    <name evidence="4" type="primary">yjoB</name>
    <name evidence="4" type="ORF">P5633_17585</name>
    <name evidence="3" type="ORF">SC09_Contig19orf00609</name>
</gene>
<dbReference type="AlphaFoldDB" id="A0A0D1KTM5"/>
<dbReference type="PANTHER" id="PTHR23077:SF198">
    <property type="entry name" value="ATP-DEPENDENT ZINC METALLOPROTEASE FTSH"/>
    <property type="match status" value="1"/>
</dbReference>
<accession>A0A0D1KTM5</accession>
<dbReference type="InterPro" id="IPR050168">
    <property type="entry name" value="AAA_ATPase_domain"/>
</dbReference>
<dbReference type="SMART" id="SM00382">
    <property type="entry name" value="AAA"/>
    <property type="match status" value="1"/>
</dbReference>
<evidence type="ECO:0000313" key="3">
    <source>
        <dbReference type="EMBL" id="KIU12205.1"/>
    </source>
</evidence>
<protein>
    <submittedName>
        <fullName evidence="4">ATPase YjoB</fullName>
    </submittedName>
    <submittedName>
        <fullName evidence="3">ATPase possibly involved in protein degradation</fullName>
    </submittedName>
</protein>
<evidence type="ECO:0000313" key="4">
    <source>
        <dbReference type="EMBL" id="WEY84129.1"/>
    </source>
</evidence>
<evidence type="ECO:0000256" key="1">
    <source>
        <dbReference type="SAM" id="MobiDB-lite"/>
    </source>
</evidence>
<dbReference type="Pfam" id="PF00004">
    <property type="entry name" value="AAA"/>
    <property type="match status" value="1"/>
</dbReference>